<accession>A0ABV8P5A0</accession>
<sequence>MLKTATDLSKYNSLYLSLVNNQDSSVVVHEKFLIENGYVFGSMTLPDSIQSGNYRFIANTNIKFNGLPDVEFVQPITIKSTTINPLVASISTFKSNDNGDGTVLVKAISSDNRFVANADVNYTVGKAGKIIKSGKAKTSIIGELMIVYPTDKINSDNNQISIVVKKNNHISYAKLDLLVNRNQFVVNFFPESGNLILDVENKVGFEIKDLYGTVISAKAVLYANEKVLDTISTNSSGLGTFMLKPKSNFRYSVKLLNHGKTSGDFELPISMKRGAAIRLNSALSNSELRTLIYSNFSGIAHVVVHNYEEIFLSSDLKLNSKKALKVRLKLDSLPIGLNTITLLDSAYRPIAERIFFAHLDQINHLQIKSNKAVYNTRDSVKLDLKILNNDNKLAKGMVSVAVVQNNRMALLNKTNIVDYALLESAMESLPKNLSGIKYNDLDYLENILLIKGWRKYKWPEDEIIKPNVTKLFSDYEYTGFITKNKKALTKPVLINTIAASNVNSFNTDNDGRFLLPYKALLTNGTSKIWLNIGVKNSALYEVKLIDPSEVIKLYQSKLNYTENKTTVSSLTPNFENITSLSGIKLNEVTIKKKADDISFASNRYGRNACGDYVCEYGILNCNNHYYGKPPVKGKTYPSTGGSIVYQGCLEQPVNPNFLVLKGISLPKEFYVSDITNMNEPINFSTIYWNYQLFMDGKNDTKLNFTTGDLTGPFKIIIQGVSENGVVFGEQTIEIKKP</sequence>
<protein>
    <recommendedName>
        <fullName evidence="3">Carboxypeptidase regulatory-like domain-containing protein</fullName>
    </recommendedName>
</protein>
<dbReference type="Proteomes" id="UP001595789">
    <property type="component" value="Unassembled WGS sequence"/>
</dbReference>
<keyword evidence="2" id="KW-1185">Reference proteome</keyword>
<reference evidence="2" key="1">
    <citation type="journal article" date="2019" name="Int. J. Syst. Evol. Microbiol.">
        <title>The Global Catalogue of Microorganisms (GCM) 10K type strain sequencing project: providing services to taxonomists for standard genome sequencing and annotation.</title>
        <authorList>
            <consortium name="The Broad Institute Genomics Platform"/>
            <consortium name="The Broad Institute Genome Sequencing Center for Infectious Disease"/>
            <person name="Wu L."/>
            <person name="Ma J."/>
        </authorList>
    </citation>
    <scope>NUCLEOTIDE SEQUENCE [LARGE SCALE GENOMIC DNA]</scope>
    <source>
        <strain evidence="2">CCM 8691</strain>
    </source>
</reference>
<organism evidence="1 2">
    <name type="scientific">Pedobacter lithocola</name>
    <dbReference type="NCBI Taxonomy" id="1908239"/>
    <lineage>
        <taxon>Bacteria</taxon>
        <taxon>Pseudomonadati</taxon>
        <taxon>Bacteroidota</taxon>
        <taxon>Sphingobacteriia</taxon>
        <taxon>Sphingobacteriales</taxon>
        <taxon>Sphingobacteriaceae</taxon>
        <taxon>Pedobacter</taxon>
    </lineage>
</organism>
<evidence type="ECO:0008006" key="3">
    <source>
        <dbReference type="Google" id="ProtNLM"/>
    </source>
</evidence>
<gene>
    <name evidence="1" type="ORF">ACFOWA_04605</name>
</gene>
<evidence type="ECO:0000313" key="1">
    <source>
        <dbReference type="EMBL" id="MFC4210450.1"/>
    </source>
</evidence>
<name>A0ABV8P5A0_9SPHI</name>
<proteinExistence type="predicted"/>
<comment type="caution">
    <text evidence="1">The sequence shown here is derived from an EMBL/GenBank/DDBJ whole genome shotgun (WGS) entry which is preliminary data.</text>
</comment>
<dbReference type="EMBL" id="JBHSBW010000007">
    <property type="protein sequence ID" value="MFC4210450.1"/>
    <property type="molecule type" value="Genomic_DNA"/>
</dbReference>
<dbReference type="RefSeq" id="WP_378982246.1">
    <property type="nucleotide sequence ID" value="NZ_JBHSBW010000007.1"/>
</dbReference>
<evidence type="ECO:0000313" key="2">
    <source>
        <dbReference type="Proteomes" id="UP001595789"/>
    </source>
</evidence>